<dbReference type="GO" id="GO:0004497">
    <property type="term" value="F:monooxygenase activity"/>
    <property type="evidence" value="ECO:0007669"/>
    <property type="project" value="InterPro"/>
</dbReference>
<evidence type="ECO:0000313" key="5">
    <source>
        <dbReference type="Proteomes" id="UP000681340"/>
    </source>
</evidence>
<proteinExistence type="inferred from homology"/>
<feature type="active site" evidence="2">
    <location>
        <position position="61"/>
    </location>
</feature>
<feature type="binding site" evidence="3">
    <location>
        <position position="330"/>
    </location>
    <ligand>
        <name>FAD</name>
        <dbReference type="ChEBI" id="CHEBI:57692"/>
    </ligand>
</feature>
<comment type="caution">
    <text evidence="4">The sequence shown here is derived from an EMBL/GenBank/DDBJ whole genome shotgun (WGS) entry which is preliminary data.</text>
</comment>
<keyword evidence="3" id="KW-0547">Nucleotide-binding</keyword>
<name>A0A919SUZ7_9ACTN</name>
<reference evidence="4" key="1">
    <citation type="submission" date="2021-03" db="EMBL/GenBank/DDBJ databases">
        <title>Whole genome shotgun sequence of Actinoplanes auranticolor NBRC 12245.</title>
        <authorList>
            <person name="Komaki H."/>
            <person name="Tamura T."/>
        </authorList>
    </citation>
    <scope>NUCLEOTIDE SEQUENCE</scope>
    <source>
        <strain evidence="4">NBRC 12245</strain>
    </source>
</reference>
<evidence type="ECO:0000256" key="1">
    <source>
        <dbReference type="ARBA" id="ARBA00038396"/>
    </source>
</evidence>
<dbReference type="EMBL" id="BOQL01000079">
    <property type="protein sequence ID" value="GIM79096.1"/>
    <property type="molecule type" value="Genomic_DNA"/>
</dbReference>
<dbReference type="InterPro" id="IPR036188">
    <property type="entry name" value="FAD/NAD-bd_sf"/>
</dbReference>
<evidence type="ECO:0000313" key="4">
    <source>
        <dbReference type="EMBL" id="GIM79096.1"/>
    </source>
</evidence>
<dbReference type="Pfam" id="PF04820">
    <property type="entry name" value="Trp_halogenase"/>
    <property type="match status" value="1"/>
</dbReference>
<dbReference type="PANTHER" id="PTHR43747">
    <property type="entry name" value="FAD-BINDING PROTEIN"/>
    <property type="match status" value="1"/>
</dbReference>
<dbReference type="AlphaFoldDB" id="A0A919SUZ7"/>
<dbReference type="InterPro" id="IPR033856">
    <property type="entry name" value="Trp_halogen"/>
</dbReference>
<dbReference type="InterPro" id="IPR050816">
    <property type="entry name" value="Flavin-dep_Halogenase_NPB"/>
</dbReference>
<protein>
    <submittedName>
        <fullName evidence="4">Tryptophan halogenase</fullName>
    </submittedName>
</protein>
<gene>
    <name evidence="4" type="ORF">Aau02nite_84090</name>
</gene>
<accession>A0A919SUZ7</accession>
<keyword evidence="3" id="KW-0274">FAD</keyword>
<feature type="binding site" evidence="3">
    <location>
        <position position="343"/>
    </location>
    <ligand>
        <name>FAD</name>
        <dbReference type="ChEBI" id="CHEBI:57692"/>
    </ligand>
</feature>
<evidence type="ECO:0000256" key="2">
    <source>
        <dbReference type="PIRSR" id="PIRSR011396-1"/>
    </source>
</evidence>
<dbReference type="GO" id="GO:0000166">
    <property type="term" value="F:nucleotide binding"/>
    <property type="evidence" value="ECO:0007669"/>
    <property type="project" value="UniProtKB-KW"/>
</dbReference>
<dbReference type="PANTHER" id="PTHR43747:SF4">
    <property type="entry name" value="FLAVIN-DEPENDENT TRYPTOPHAN HALOGENASE"/>
    <property type="match status" value="1"/>
</dbReference>
<dbReference type="Proteomes" id="UP000681340">
    <property type="component" value="Unassembled WGS sequence"/>
</dbReference>
<dbReference type="Gene3D" id="3.50.50.60">
    <property type="entry name" value="FAD/NAD(P)-binding domain"/>
    <property type="match status" value="1"/>
</dbReference>
<comment type="similarity">
    <text evidence="1">Belongs to the flavin-dependent halogenase family. Bacterial tryptophan halogenase subfamily.</text>
</comment>
<dbReference type="PIRSF" id="PIRSF011396">
    <property type="entry name" value="Trp_halogenase"/>
    <property type="match status" value="1"/>
</dbReference>
<keyword evidence="3" id="KW-0285">Flavoprotein</keyword>
<feature type="binding site" evidence="3">
    <location>
        <position position="61"/>
    </location>
    <ligand>
        <name>7-chloro-L-tryptophan</name>
        <dbReference type="ChEBI" id="CHEBI:58713"/>
    </ligand>
</feature>
<dbReference type="SUPFAM" id="SSF51905">
    <property type="entry name" value="FAD/NAD(P)-binding domain"/>
    <property type="match status" value="1"/>
</dbReference>
<feature type="binding site" evidence="3">
    <location>
        <position position="339"/>
    </location>
    <ligand>
        <name>L-tryptophan</name>
        <dbReference type="ChEBI" id="CHEBI:57912"/>
    </ligand>
</feature>
<sequence>MSAAYLGKVLGQQATITVLESPAIPRIGVGEATIPNLHKTFFDFLGIAEEDWMRECNASYKMGVKFVNWRTPGAGEAGPRPHGADTDHYYHCFGQLPNQDNLPLSHYWAAKKLAGTTDESFGYACYREPPVLDAKLAPRRADGTAWTNYAWHFDAQLVADFLKRFATTKQGVVHIEDKMTEAVIDHRGYITALRTEGGRTIEGDLFVDCSGFRGLLINQAMREPFLDMSDHLLNDRAVATAVPHDDEAEGVEPYTSAIAMSSGWTWKIPMLGRFGTGYVYSSRFASQDEATQEFCDMWGLDPETQPLNHVRFRVGRNRRTWVKNCVSVGLSSCFLEPLESTGIYFITATLYQLAKHFPDKRFDQILIDRFNREIETMFDDSRDFLQAHFSIAPRNDTPFWRACKELDLAPDITEKMEMYRVGLAVNMPVADETTYYANLEAEFRNFWTNSNFYCIFAGLDHLPEHALPSLAFRPDAVESAELVFRDIKRQQSALLKELPSTYDCLRRLHGS</sequence>
<dbReference type="InterPro" id="IPR006905">
    <property type="entry name" value="Flavin_halogenase"/>
</dbReference>
<evidence type="ECO:0000256" key="3">
    <source>
        <dbReference type="PIRSR" id="PIRSR011396-2"/>
    </source>
</evidence>
<keyword evidence="5" id="KW-1185">Reference proteome</keyword>
<organism evidence="4 5">
    <name type="scientific">Actinoplanes auranticolor</name>
    <dbReference type="NCBI Taxonomy" id="47988"/>
    <lineage>
        <taxon>Bacteria</taxon>
        <taxon>Bacillati</taxon>
        <taxon>Actinomycetota</taxon>
        <taxon>Actinomycetes</taxon>
        <taxon>Micromonosporales</taxon>
        <taxon>Micromonosporaceae</taxon>
        <taxon>Actinoplanes</taxon>
    </lineage>
</organism>